<evidence type="ECO:0000313" key="4">
    <source>
        <dbReference type="Proteomes" id="UP001627154"/>
    </source>
</evidence>
<dbReference type="Gene3D" id="1.20.120.810">
    <property type="entry name" value="Vinculin, Vh2 four-helix bundle"/>
    <property type="match status" value="1"/>
</dbReference>
<evidence type="ECO:0000256" key="1">
    <source>
        <dbReference type="SAM" id="Coils"/>
    </source>
</evidence>
<keyword evidence="1" id="KW-0175">Coiled coil</keyword>
<evidence type="ECO:0000256" key="2">
    <source>
        <dbReference type="SAM" id="MobiDB-lite"/>
    </source>
</evidence>
<feature type="region of interest" description="Disordered" evidence="2">
    <location>
        <begin position="317"/>
        <end position="350"/>
    </location>
</feature>
<protein>
    <submittedName>
        <fullName evidence="3">Uncharacterized protein</fullName>
    </submittedName>
</protein>
<name>A0ABD2WL37_9HYME</name>
<gene>
    <name evidence="3" type="ORF">TKK_012245</name>
</gene>
<reference evidence="3 4" key="1">
    <citation type="journal article" date="2024" name="bioRxiv">
        <title>A reference genome for Trichogramma kaykai: A tiny desert-dwelling parasitoid wasp with competing sex-ratio distorters.</title>
        <authorList>
            <person name="Culotta J."/>
            <person name="Lindsey A.R."/>
        </authorList>
    </citation>
    <scope>NUCLEOTIDE SEQUENCE [LARGE SCALE GENOMIC DNA]</scope>
    <source>
        <strain evidence="3 4">KSX58</strain>
    </source>
</reference>
<evidence type="ECO:0000313" key="3">
    <source>
        <dbReference type="EMBL" id="KAL3393379.1"/>
    </source>
</evidence>
<dbReference type="Proteomes" id="UP001627154">
    <property type="component" value="Unassembled WGS sequence"/>
</dbReference>
<dbReference type="AlphaFoldDB" id="A0ABD2WL37"/>
<feature type="compositionally biased region" description="Low complexity" evidence="2">
    <location>
        <begin position="336"/>
        <end position="350"/>
    </location>
</feature>
<proteinExistence type="predicted"/>
<organism evidence="3 4">
    <name type="scientific">Trichogramma kaykai</name>
    <dbReference type="NCBI Taxonomy" id="54128"/>
    <lineage>
        <taxon>Eukaryota</taxon>
        <taxon>Metazoa</taxon>
        <taxon>Ecdysozoa</taxon>
        <taxon>Arthropoda</taxon>
        <taxon>Hexapoda</taxon>
        <taxon>Insecta</taxon>
        <taxon>Pterygota</taxon>
        <taxon>Neoptera</taxon>
        <taxon>Endopterygota</taxon>
        <taxon>Hymenoptera</taxon>
        <taxon>Apocrita</taxon>
        <taxon>Proctotrupomorpha</taxon>
        <taxon>Chalcidoidea</taxon>
        <taxon>Trichogrammatidae</taxon>
        <taxon>Trichogramma</taxon>
    </lineage>
</organism>
<comment type="caution">
    <text evidence="3">The sequence shown here is derived from an EMBL/GenBank/DDBJ whole genome shotgun (WGS) entry which is preliminary data.</text>
</comment>
<sequence>MPKEDKSNILLLFNFPSIIQITINEHGHADLCRHTHQVFEKSLLSKVPLLLLLLFFQVSRESRTRNASGVRKRLRNSSSAPVKGQNFFEQPLEAIKNAIDQTIIQAMDVLKKQLGETQKSIDKFISDGRAMSESSTDNVLKFLNNLLDSVQKEIDNLKRLRSSSKLDVTECEQIARKLQRTLLNLAAGATKCMNDRMKLIDRTVEPLRRQSQEILQNLSNIMTEAANCVKNQEGNFWSNLSCLAEKKIRAVWDLTRGVPSLTLKLAEFTGSALFSPIPTGYCLTRQSFDTTVEQSKSIMRSVTQCAADRAEQLRTISANNNNNNNNDVKLPINGSAARPAQAAKAPATAA</sequence>
<accession>A0ABD2WL37</accession>
<feature type="coiled-coil region" evidence="1">
    <location>
        <begin position="140"/>
        <end position="167"/>
    </location>
</feature>
<keyword evidence="4" id="KW-1185">Reference proteome</keyword>
<dbReference type="EMBL" id="JBJJXI010000098">
    <property type="protein sequence ID" value="KAL3393379.1"/>
    <property type="molecule type" value="Genomic_DNA"/>
</dbReference>